<keyword evidence="8 15" id="KW-0808">Transferase</keyword>
<dbReference type="InterPro" id="IPR000836">
    <property type="entry name" value="PRTase_dom"/>
</dbReference>
<dbReference type="GO" id="GO:0032264">
    <property type="term" value="P:IMP salvage"/>
    <property type="evidence" value="ECO:0007669"/>
    <property type="project" value="UniProtKB-UniPathway"/>
</dbReference>
<keyword evidence="12 15" id="KW-0460">Magnesium</keyword>
<protein>
    <recommendedName>
        <fullName evidence="5 15">Hypoxanthine phosphoribosyltransferase</fullName>
        <ecNumber evidence="5 15">2.4.2.8</ecNumber>
    </recommendedName>
</protein>
<feature type="domain" description="Phosphoribosyltransferase" evidence="16">
    <location>
        <begin position="17"/>
        <end position="163"/>
    </location>
</feature>
<dbReference type="PANTHER" id="PTHR43340:SF1">
    <property type="entry name" value="HYPOXANTHINE PHOSPHORIBOSYLTRANSFERASE"/>
    <property type="match status" value="1"/>
</dbReference>
<evidence type="ECO:0000256" key="13">
    <source>
        <dbReference type="ARBA" id="ARBA00048811"/>
    </source>
</evidence>
<dbReference type="InterPro" id="IPR005904">
    <property type="entry name" value="Hxn_phspho_trans"/>
</dbReference>
<dbReference type="CDD" id="cd06223">
    <property type="entry name" value="PRTases_typeI"/>
    <property type="match status" value="1"/>
</dbReference>
<evidence type="ECO:0000256" key="8">
    <source>
        <dbReference type="ARBA" id="ARBA00022679"/>
    </source>
</evidence>
<sequence>MCMQIKDLQFKQFINKSKIQEKIRALALEINTDYKEKTPVFLPILNGSFIFAADLIKQIEVPCKVSFVKVSSYGGAVSSSGQLKTLIGLEASLFNQDVILVEDIVDTGLTLQKIIEELKGLGTKSVEVVSLLRKHAAREKMINVKYIGFDIDHEFVVGYGLDYDGLGRNLKEIYKAVPLKNGETPTEEA</sequence>
<dbReference type="NCBIfam" id="TIGR01203">
    <property type="entry name" value="HGPRTase"/>
    <property type="match status" value="1"/>
</dbReference>
<dbReference type="GO" id="GO:0006178">
    <property type="term" value="P:guanine salvage"/>
    <property type="evidence" value="ECO:0007669"/>
    <property type="project" value="TreeGrafter"/>
</dbReference>
<dbReference type="GO" id="GO:0000287">
    <property type="term" value="F:magnesium ion binding"/>
    <property type="evidence" value="ECO:0007669"/>
    <property type="project" value="TreeGrafter"/>
</dbReference>
<dbReference type="GO" id="GO:0046100">
    <property type="term" value="P:hypoxanthine metabolic process"/>
    <property type="evidence" value="ECO:0007669"/>
    <property type="project" value="TreeGrafter"/>
</dbReference>
<dbReference type="EMBL" id="FUZU01000001">
    <property type="protein sequence ID" value="SKC39043.1"/>
    <property type="molecule type" value="Genomic_DNA"/>
</dbReference>
<evidence type="ECO:0000256" key="2">
    <source>
        <dbReference type="ARBA" id="ARBA00004496"/>
    </source>
</evidence>
<dbReference type="AlphaFoldDB" id="A0A1T5IJ75"/>
<evidence type="ECO:0000256" key="11">
    <source>
        <dbReference type="ARBA" id="ARBA00022741"/>
    </source>
</evidence>
<evidence type="ECO:0000256" key="4">
    <source>
        <dbReference type="ARBA" id="ARBA00008391"/>
    </source>
</evidence>
<dbReference type="GO" id="GO:0000166">
    <property type="term" value="F:nucleotide binding"/>
    <property type="evidence" value="ECO:0007669"/>
    <property type="project" value="UniProtKB-KW"/>
</dbReference>
<dbReference type="Gene3D" id="3.40.50.2020">
    <property type="match status" value="1"/>
</dbReference>
<evidence type="ECO:0000256" key="10">
    <source>
        <dbReference type="ARBA" id="ARBA00022726"/>
    </source>
</evidence>
<evidence type="ECO:0000256" key="3">
    <source>
        <dbReference type="ARBA" id="ARBA00004669"/>
    </source>
</evidence>
<keyword evidence="10 15" id="KW-0660">Purine salvage</keyword>
<dbReference type="PANTHER" id="PTHR43340">
    <property type="entry name" value="HYPOXANTHINE-GUANINE PHOSPHORIBOSYLTRANSFERASE"/>
    <property type="match status" value="1"/>
</dbReference>
<evidence type="ECO:0000259" key="16">
    <source>
        <dbReference type="Pfam" id="PF00156"/>
    </source>
</evidence>
<evidence type="ECO:0000256" key="15">
    <source>
        <dbReference type="RuleBase" id="RU364099"/>
    </source>
</evidence>
<dbReference type="GO" id="GO:0052657">
    <property type="term" value="F:guanine phosphoribosyltransferase activity"/>
    <property type="evidence" value="ECO:0007669"/>
    <property type="project" value="RHEA"/>
</dbReference>
<dbReference type="GO" id="GO:0006166">
    <property type="term" value="P:purine ribonucleoside salvage"/>
    <property type="evidence" value="ECO:0007669"/>
    <property type="project" value="UniProtKB-KW"/>
</dbReference>
<gene>
    <name evidence="17" type="ORF">SAMN05660236_0082</name>
</gene>
<dbReference type="InterPro" id="IPR029057">
    <property type="entry name" value="PRTase-like"/>
</dbReference>
<comment type="catalytic activity">
    <reaction evidence="14">
        <text>IMP + diphosphate = hypoxanthine + 5-phospho-alpha-D-ribose 1-diphosphate</text>
        <dbReference type="Rhea" id="RHEA:17973"/>
        <dbReference type="ChEBI" id="CHEBI:17368"/>
        <dbReference type="ChEBI" id="CHEBI:33019"/>
        <dbReference type="ChEBI" id="CHEBI:58017"/>
        <dbReference type="ChEBI" id="CHEBI:58053"/>
        <dbReference type="EC" id="2.4.2.8"/>
    </reaction>
    <physiologicalReaction direction="right-to-left" evidence="14">
        <dbReference type="Rhea" id="RHEA:17975"/>
    </physiologicalReaction>
</comment>
<organism evidence="17 18">
    <name type="scientific">Ohtaekwangia koreensis</name>
    <dbReference type="NCBI Taxonomy" id="688867"/>
    <lineage>
        <taxon>Bacteria</taxon>
        <taxon>Pseudomonadati</taxon>
        <taxon>Bacteroidota</taxon>
        <taxon>Cytophagia</taxon>
        <taxon>Cytophagales</taxon>
        <taxon>Fulvivirgaceae</taxon>
        <taxon>Ohtaekwangia</taxon>
    </lineage>
</organism>
<keyword evidence="7 15" id="KW-0328">Glycosyltransferase</keyword>
<dbReference type="GO" id="GO:0032263">
    <property type="term" value="P:GMP salvage"/>
    <property type="evidence" value="ECO:0007669"/>
    <property type="project" value="TreeGrafter"/>
</dbReference>
<accession>A0A1T5IJ75</accession>
<evidence type="ECO:0000313" key="17">
    <source>
        <dbReference type="EMBL" id="SKC39043.1"/>
    </source>
</evidence>
<comment type="catalytic activity">
    <reaction evidence="13">
        <text>GMP + diphosphate = guanine + 5-phospho-alpha-D-ribose 1-diphosphate</text>
        <dbReference type="Rhea" id="RHEA:25424"/>
        <dbReference type="ChEBI" id="CHEBI:16235"/>
        <dbReference type="ChEBI" id="CHEBI:33019"/>
        <dbReference type="ChEBI" id="CHEBI:58017"/>
        <dbReference type="ChEBI" id="CHEBI:58115"/>
        <dbReference type="EC" id="2.4.2.8"/>
    </reaction>
    <physiologicalReaction direction="right-to-left" evidence="13">
        <dbReference type="Rhea" id="RHEA:25426"/>
    </physiologicalReaction>
</comment>
<dbReference type="SUPFAM" id="SSF53271">
    <property type="entry name" value="PRTase-like"/>
    <property type="match status" value="1"/>
</dbReference>
<keyword evidence="6 15" id="KW-0963">Cytoplasm</keyword>
<dbReference type="GO" id="GO:0004422">
    <property type="term" value="F:hypoxanthine phosphoribosyltransferase activity"/>
    <property type="evidence" value="ECO:0007669"/>
    <property type="project" value="InterPro"/>
</dbReference>
<comment type="pathway">
    <text evidence="3 15">Purine metabolism; IMP biosynthesis via salvage pathway; IMP from hypoxanthine: step 1/1.</text>
</comment>
<dbReference type="UniPathway" id="UPA00591">
    <property type="reaction ID" value="UER00648"/>
</dbReference>
<dbReference type="GO" id="GO:0005829">
    <property type="term" value="C:cytosol"/>
    <property type="evidence" value="ECO:0007669"/>
    <property type="project" value="TreeGrafter"/>
</dbReference>
<evidence type="ECO:0000256" key="9">
    <source>
        <dbReference type="ARBA" id="ARBA00022723"/>
    </source>
</evidence>
<comment type="subcellular location">
    <subcellularLocation>
        <location evidence="2 15">Cytoplasm</location>
    </subcellularLocation>
</comment>
<proteinExistence type="inferred from homology"/>
<dbReference type="InterPro" id="IPR050408">
    <property type="entry name" value="HGPRT"/>
</dbReference>
<evidence type="ECO:0000256" key="1">
    <source>
        <dbReference type="ARBA" id="ARBA00001946"/>
    </source>
</evidence>
<comment type="cofactor">
    <cofactor evidence="1 15">
        <name>Mg(2+)</name>
        <dbReference type="ChEBI" id="CHEBI:18420"/>
    </cofactor>
</comment>
<comment type="similarity">
    <text evidence="4 15">Belongs to the purine/pyrimidine phosphoribosyltransferase family.</text>
</comment>
<keyword evidence="11 15" id="KW-0547">Nucleotide-binding</keyword>
<evidence type="ECO:0000313" key="18">
    <source>
        <dbReference type="Proteomes" id="UP000190961"/>
    </source>
</evidence>
<dbReference type="Pfam" id="PF00156">
    <property type="entry name" value="Pribosyltran"/>
    <property type="match status" value="1"/>
</dbReference>
<evidence type="ECO:0000256" key="14">
    <source>
        <dbReference type="ARBA" id="ARBA00049402"/>
    </source>
</evidence>
<keyword evidence="18" id="KW-1185">Reference proteome</keyword>
<keyword evidence="9 15" id="KW-0479">Metal-binding</keyword>
<evidence type="ECO:0000256" key="12">
    <source>
        <dbReference type="ARBA" id="ARBA00022842"/>
    </source>
</evidence>
<evidence type="ECO:0000256" key="5">
    <source>
        <dbReference type="ARBA" id="ARBA00011895"/>
    </source>
</evidence>
<evidence type="ECO:0000256" key="7">
    <source>
        <dbReference type="ARBA" id="ARBA00022676"/>
    </source>
</evidence>
<dbReference type="EC" id="2.4.2.8" evidence="5 15"/>
<dbReference type="Proteomes" id="UP000190961">
    <property type="component" value="Unassembled WGS sequence"/>
</dbReference>
<name>A0A1T5IJ75_9BACT</name>
<reference evidence="17 18" key="1">
    <citation type="submission" date="2017-02" db="EMBL/GenBank/DDBJ databases">
        <authorList>
            <person name="Peterson S.W."/>
        </authorList>
    </citation>
    <scope>NUCLEOTIDE SEQUENCE [LARGE SCALE GENOMIC DNA]</scope>
    <source>
        <strain evidence="17 18">DSM 25262</strain>
    </source>
</reference>
<dbReference type="STRING" id="688867.SAMN05660236_0082"/>
<evidence type="ECO:0000256" key="6">
    <source>
        <dbReference type="ARBA" id="ARBA00022490"/>
    </source>
</evidence>